<evidence type="ECO:0000313" key="1">
    <source>
        <dbReference type="EMBL" id="CAF4477161.1"/>
    </source>
</evidence>
<evidence type="ECO:0000313" key="3">
    <source>
        <dbReference type="EMBL" id="CAF4654502.1"/>
    </source>
</evidence>
<dbReference type="Proteomes" id="UP000681720">
    <property type="component" value="Unassembled WGS sequence"/>
</dbReference>
<evidence type="ECO:0000313" key="2">
    <source>
        <dbReference type="EMBL" id="CAF4585055.1"/>
    </source>
</evidence>
<proteinExistence type="predicted"/>
<reference evidence="3" key="1">
    <citation type="submission" date="2021-02" db="EMBL/GenBank/DDBJ databases">
        <authorList>
            <person name="Nowell W R."/>
        </authorList>
    </citation>
    <scope>NUCLEOTIDE SEQUENCE</scope>
</reference>
<dbReference type="EMBL" id="CAJOBJ010100452">
    <property type="protein sequence ID" value="CAF4585055.1"/>
    <property type="molecule type" value="Genomic_DNA"/>
</dbReference>
<accession>A0A8S2ZTB8</accession>
<sequence>MTEFCQRNKFTRWYETSARDNINIGKVFLTLVEEMMQNIDTMKDV</sequence>
<evidence type="ECO:0000313" key="4">
    <source>
        <dbReference type="EMBL" id="CAF4925455.1"/>
    </source>
</evidence>
<name>A0A8S2ZTB8_9BILA</name>
<gene>
    <name evidence="1" type="ORF">BYL167_LOCUS34946</name>
    <name evidence="2" type="ORF">GIL414_LOCUS38245</name>
    <name evidence="4" type="ORF">GIL414_LOCUS53031</name>
    <name evidence="3" type="ORF">SMN809_LOCUS41243</name>
</gene>
<protein>
    <submittedName>
        <fullName evidence="3">Uncharacterized protein</fullName>
    </submittedName>
</protein>
<evidence type="ECO:0000313" key="5">
    <source>
        <dbReference type="Proteomes" id="UP000676336"/>
    </source>
</evidence>
<dbReference type="Proteomes" id="UP000681967">
    <property type="component" value="Unassembled WGS sequence"/>
</dbReference>
<organism evidence="3 5">
    <name type="scientific">Rotaria magnacalcarata</name>
    <dbReference type="NCBI Taxonomy" id="392030"/>
    <lineage>
        <taxon>Eukaryota</taxon>
        <taxon>Metazoa</taxon>
        <taxon>Spiralia</taxon>
        <taxon>Gnathifera</taxon>
        <taxon>Rotifera</taxon>
        <taxon>Eurotatoria</taxon>
        <taxon>Bdelloidea</taxon>
        <taxon>Philodinida</taxon>
        <taxon>Philodinidae</taxon>
        <taxon>Rotaria</taxon>
    </lineage>
</organism>
<dbReference type="Proteomes" id="UP000676336">
    <property type="component" value="Unassembled WGS sequence"/>
</dbReference>
<dbReference type="InterPro" id="IPR027417">
    <property type="entry name" value="P-loop_NTPase"/>
</dbReference>
<dbReference type="EMBL" id="CAJOBJ010183059">
    <property type="protein sequence ID" value="CAF4925455.1"/>
    <property type="molecule type" value="Genomic_DNA"/>
</dbReference>
<dbReference type="EMBL" id="CAJOBI010115793">
    <property type="protein sequence ID" value="CAF4654502.1"/>
    <property type="molecule type" value="Genomic_DNA"/>
</dbReference>
<dbReference type="AlphaFoldDB" id="A0A8S2ZTB8"/>
<dbReference type="Gene3D" id="3.40.50.300">
    <property type="entry name" value="P-loop containing nucleotide triphosphate hydrolases"/>
    <property type="match status" value="1"/>
</dbReference>
<dbReference type="SUPFAM" id="SSF52540">
    <property type="entry name" value="P-loop containing nucleoside triphosphate hydrolases"/>
    <property type="match status" value="1"/>
</dbReference>
<comment type="caution">
    <text evidence="3">The sequence shown here is derived from an EMBL/GenBank/DDBJ whole genome shotgun (WGS) entry which is preliminary data.</text>
</comment>
<dbReference type="EMBL" id="CAJOBH010072198">
    <property type="protein sequence ID" value="CAF4477161.1"/>
    <property type="molecule type" value="Genomic_DNA"/>
</dbReference>
<feature type="non-terminal residue" evidence="3">
    <location>
        <position position="1"/>
    </location>
</feature>